<evidence type="ECO:0000313" key="9">
    <source>
        <dbReference type="Proteomes" id="UP000186905"/>
    </source>
</evidence>
<dbReference type="OrthoDB" id="5430053at2"/>
<dbReference type="RefSeq" id="WP_075766841.1">
    <property type="nucleotide sequence ID" value="NZ_MJIL01000090.1"/>
</dbReference>
<accession>A0A1Q9GEP4</accession>
<dbReference type="InterPro" id="IPR037185">
    <property type="entry name" value="EmrE-like"/>
</dbReference>
<feature type="domain" description="EamA" evidence="7">
    <location>
        <begin position="6"/>
        <end position="133"/>
    </location>
</feature>
<sequence>MQYLKNILLTALAPIIWGSTYIVTTELLPEDQPFTAALIRSIPAGLILLLLFPARLGRENGLKMLILSVLNIGIFQGLLFVAAYRLPGGVAAVVGAMQPIIIMVIIWLLDKNKPRFTVLASGIFAIVGMATIFVNNSTSWDHIGLMAAFAGTVSMSLGTFLSKRWGSELHIMSFTGWQLLLGGICLVPFAIAFDTLPSSITLNNFIGYFYLSSFGALLAYSLWFRGIKALPSTSVSSLGLLSPITALTLGWIILGEDLGINQIAGVVTVLVSILFIVNHSNKAKKTPTHVLSNNS</sequence>
<dbReference type="SUPFAM" id="SSF103481">
    <property type="entry name" value="Multidrug resistance efflux transporter EmrE"/>
    <property type="match status" value="2"/>
</dbReference>
<dbReference type="STRING" id="1903952.BIT28_06460"/>
<proteinExistence type="inferred from homology"/>
<feature type="transmembrane region" description="Helical" evidence="6">
    <location>
        <begin position="90"/>
        <end position="109"/>
    </location>
</feature>
<feature type="transmembrane region" description="Helical" evidence="6">
    <location>
        <begin position="7"/>
        <end position="28"/>
    </location>
</feature>
<comment type="caution">
    <text evidence="8">The sequence shown here is derived from an EMBL/GenBank/DDBJ whole genome shotgun (WGS) entry which is preliminary data.</text>
</comment>
<evidence type="ECO:0000256" key="4">
    <source>
        <dbReference type="ARBA" id="ARBA00022989"/>
    </source>
</evidence>
<name>A0A1Q9GEP4_9GAMM</name>
<evidence type="ECO:0000256" key="3">
    <source>
        <dbReference type="ARBA" id="ARBA00022692"/>
    </source>
</evidence>
<dbReference type="EMBL" id="MJIL01000090">
    <property type="protein sequence ID" value="OLQ72824.1"/>
    <property type="molecule type" value="Genomic_DNA"/>
</dbReference>
<evidence type="ECO:0000256" key="6">
    <source>
        <dbReference type="SAM" id="Phobius"/>
    </source>
</evidence>
<feature type="transmembrane region" description="Helical" evidence="6">
    <location>
        <begin position="34"/>
        <end position="52"/>
    </location>
</feature>
<gene>
    <name evidence="8" type="ORF">BIT28_06460</name>
</gene>
<reference evidence="8 9" key="1">
    <citation type="submission" date="2016-09" db="EMBL/GenBank/DDBJ databases">
        <title>Photobacterium proteolyticum sp. nov. a protease producing bacterium isolated from ocean sediments of Laizhou Bay.</title>
        <authorList>
            <person name="Li Y."/>
        </authorList>
    </citation>
    <scope>NUCLEOTIDE SEQUENCE [LARGE SCALE GENOMIC DNA]</scope>
    <source>
        <strain evidence="8 9">13-12</strain>
    </source>
</reference>
<organism evidence="8 9">
    <name type="scientific">Photobacterium proteolyticum</name>
    <dbReference type="NCBI Taxonomy" id="1903952"/>
    <lineage>
        <taxon>Bacteria</taxon>
        <taxon>Pseudomonadati</taxon>
        <taxon>Pseudomonadota</taxon>
        <taxon>Gammaproteobacteria</taxon>
        <taxon>Vibrionales</taxon>
        <taxon>Vibrionaceae</taxon>
        <taxon>Photobacterium</taxon>
    </lineage>
</organism>
<evidence type="ECO:0000313" key="8">
    <source>
        <dbReference type="EMBL" id="OLQ72824.1"/>
    </source>
</evidence>
<dbReference type="AlphaFoldDB" id="A0A1Q9GEP4"/>
<evidence type="ECO:0000259" key="7">
    <source>
        <dbReference type="Pfam" id="PF00892"/>
    </source>
</evidence>
<dbReference type="PANTHER" id="PTHR32322:SF2">
    <property type="entry name" value="EAMA DOMAIN-CONTAINING PROTEIN"/>
    <property type="match status" value="1"/>
</dbReference>
<keyword evidence="5 6" id="KW-0472">Membrane</keyword>
<protein>
    <submittedName>
        <fullName evidence="8">ABC transporter permease</fullName>
    </submittedName>
</protein>
<comment type="similarity">
    <text evidence="2">Belongs to the EamA transporter family.</text>
</comment>
<feature type="transmembrane region" description="Helical" evidence="6">
    <location>
        <begin position="174"/>
        <end position="193"/>
    </location>
</feature>
<dbReference type="Pfam" id="PF00892">
    <property type="entry name" value="EamA"/>
    <property type="match status" value="2"/>
</dbReference>
<feature type="transmembrane region" description="Helical" evidence="6">
    <location>
        <begin position="140"/>
        <end position="162"/>
    </location>
</feature>
<keyword evidence="3 6" id="KW-0812">Transmembrane</keyword>
<feature type="transmembrane region" description="Helical" evidence="6">
    <location>
        <begin position="235"/>
        <end position="254"/>
    </location>
</feature>
<evidence type="ECO:0000256" key="1">
    <source>
        <dbReference type="ARBA" id="ARBA00004141"/>
    </source>
</evidence>
<feature type="transmembrane region" description="Helical" evidence="6">
    <location>
        <begin position="116"/>
        <end position="134"/>
    </location>
</feature>
<keyword evidence="4 6" id="KW-1133">Transmembrane helix</keyword>
<feature type="domain" description="EamA" evidence="7">
    <location>
        <begin position="143"/>
        <end position="277"/>
    </location>
</feature>
<evidence type="ECO:0000256" key="5">
    <source>
        <dbReference type="ARBA" id="ARBA00023136"/>
    </source>
</evidence>
<evidence type="ECO:0000256" key="2">
    <source>
        <dbReference type="ARBA" id="ARBA00007362"/>
    </source>
</evidence>
<feature type="transmembrane region" description="Helical" evidence="6">
    <location>
        <begin position="64"/>
        <end position="84"/>
    </location>
</feature>
<dbReference type="InterPro" id="IPR000620">
    <property type="entry name" value="EamA_dom"/>
</dbReference>
<feature type="transmembrane region" description="Helical" evidence="6">
    <location>
        <begin position="205"/>
        <end position="223"/>
    </location>
</feature>
<dbReference type="PANTHER" id="PTHR32322">
    <property type="entry name" value="INNER MEMBRANE TRANSPORTER"/>
    <property type="match status" value="1"/>
</dbReference>
<dbReference type="InterPro" id="IPR050638">
    <property type="entry name" value="AA-Vitamin_Transporters"/>
</dbReference>
<dbReference type="Proteomes" id="UP000186905">
    <property type="component" value="Unassembled WGS sequence"/>
</dbReference>
<dbReference type="GO" id="GO:0016020">
    <property type="term" value="C:membrane"/>
    <property type="evidence" value="ECO:0007669"/>
    <property type="project" value="UniProtKB-SubCell"/>
</dbReference>
<comment type="subcellular location">
    <subcellularLocation>
        <location evidence="1">Membrane</location>
        <topology evidence="1">Multi-pass membrane protein</topology>
    </subcellularLocation>
</comment>
<keyword evidence="9" id="KW-1185">Reference proteome</keyword>
<feature type="transmembrane region" description="Helical" evidence="6">
    <location>
        <begin position="260"/>
        <end position="277"/>
    </location>
</feature>